<protein>
    <submittedName>
        <fullName evidence="1">Uncharacterized protein</fullName>
    </submittedName>
</protein>
<dbReference type="Gramene" id="TKW31487">
    <property type="protein sequence ID" value="TKW31487"/>
    <property type="gene ID" value="SEVIR_2G108800v2"/>
</dbReference>
<keyword evidence="2" id="KW-1185">Reference proteome</keyword>
<gene>
    <name evidence="1" type="ORF">SEVIR_2G108800v2</name>
</gene>
<organism evidence="1 2">
    <name type="scientific">Setaria viridis</name>
    <name type="common">Green bristlegrass</name>
    <name type="synonym">Setaria italica subsp. viridis</name>
    <dbReference type="NCBI Taxonomy" id="4556"/>
    <lineage>
        <taxon>Eukaryota</taxon>
        <taxon>Viridiplantae</taxon>
        <taxon>Streptophyta</taxon>
        <taxon>Embryophyta</taxon>
        <taxon>Tracheophyta</taxon>
        <taxon>Spermatophyta</taxon>
        <taxon>Magnoliopsida</taxon>
        <taxon>Liliopsida</taxon>
        <taxon>Poales</taxon>
        <taxon>Poaceae</taxon>
        <taxon>PACMAD clade</taxon>
        <taxon>Panicoideae</taxon>
        <taxon>Panicodae</taxon>
        <taxon>Paniceae</taxon>
        <taxon>Cenchrinae</taxon>
        <taxon>Setaria</taxon>
    </lineage>
</organism>
<dbReference type="InterPro" id="IPR032675">
    <property type="entry name" value="LRR_dom_sf"/>
</dbReference>
<dbReference type="AlphaFoldDB" id="A0A4U6W270"/>
<dbReference type="Gene3D" id="3.80.10.10">
    <property type="entry name" value="Ribonuclease Inhibitor"/>
    <property type="match status" value="1"/>
</dbReference>
<sequence>MILAMLDVGRHRKKAVSNVSGTSSPEELAILSITDKLEGLQLGSPGLSGAAIDIHNEMLSLPSLVMRCILLCRGILGVMSIARAEDMKETLELPIFSFDDLTYSGHNKGAGMSAHTSIPPRVTDPIYLLPMFIRSLLYLDLSSCSGLTQLPPSIGNLHNLAALNLSDCYSLQTLRCH</sequence>
<name>A0A4U6W270_SETVI</name>
<evidence type="ECO:0000313" key="1">
    <source>
        <dbReference type="EMBL" id="TKW31487.1"/>
    </source>
</evidence>
<reference evidence="1" key="1">
    <citation type="submission" date="2019-03" db="EMBL/GenBank/DDBJ databases">
        <title>WGS assembly of Setaria viridis.</title>
        <authorList>
            <person name="Huang P."/>
            <person name="Jenkins J."/>
            <person name="Grimwood J."/>
            <person name="Barry K."/>
            <person name="Healey A."/>
            <person name="Mamidi S."/>
            <person name="Sreedasyam A."/>
            <person name="Shu S."/>
            <person name="Feldman M."/>
            <person name="Wu J."/>
            <person name="Yu Y."/>
            <person name="Chen C."/>
            <person name="Johnson J."/>
            <person name="Rokhsar D."/>
            <person name="Baxter I."/>
            <person name="Schmutz J."/>
            <person name="Brutnell T."/>
            <person name="Kellogg E."/>
        </authorList>
    </citation>
    <scope>NUCLEOTIDE SEQUENCE [LARGE SCALE GENOMIC DNA]</scope>
</reference>
<dbReference type="SUPFAM" id="SSF52058">
    <property type="entry name" value="L domain-like"/>
    <property type="match status" value="1"/>
</dbReference>
<proteinExistence type="predicted"/>
<accession>A0A4U6W270</accession>
<dbReference type="Proteomes" id="UP000298652">
    <property type="component" value="Chromosome 2"/>
</dbReference>
<dbReference type="EMBL" id="CM016553">
    <property type="protein sequence ID" value="TKW31487.1"/>
    <property type="molecule type" value="Genomic_DNA"/>
</dbReference>
<evidence type="ECO:0000313" key="2">
    <source>
        <dbReference type="Proteomes" id="UP000298652"/>
    </source>
</evidence>